<dbReference type="EMBL" id="JAQQAF010000001">
    <property type="protein sequence ID" value="KAJ8512464.1"/>
    <property type="molecule type" value="Genomic_DNA"/>
</dbReference>
<organism evidence="1 2">
    <name type="scientific">Ensete ventricosum</name>
    <name type="common">Abyssinian banana</name>
    <name type="synonym">Musa ensete</name>
    <dbReference type="NCBI Taxonomy" id="4639"/>
    <lineage>
        <taxon>Eukaryota</taxon>
        <taxon>Viridiplantae</taxon>
        <taxon>Streptophyta</taxon>
        <taxon>Embryophyta</taxon>
        <taxon>Tracheophyta</taxon>
        <taxon>Spermatophyta</taxon>
        <taxon>Magnoliopsida</taxon>
        <taxon>Liliopsida</taxon>
        <taxon>Zingiberales</taxon>
        <taxon>Musaceae</taxon>
        <taxon>Ensete</taxon>
    </lineage>
</organism>
<protein>
    <submittedName>
        <fullName evidence="1">Uncharacterized protein</fullName>
    </submittedName>
</protein>
<comment type="caution">
    <text evidence="1">The sequence shown here is derived from an EMBL/GenBank/DDBJ whole genome shotgun (WGS) entry which is preliminary data.</text>
</comment>
<gene>
    <name evidence="1" type="ORF">OPV22_002898</name>
</gene>
<proteinExistence type="predicted"/>
<dbReference type="AlphaFoldDB" id="A0AAV8RZ97"/>
<evidence type="ECO:0000313" key="1">
    <source>
        <dbReference type="EMBL" id="KAJ8512464.1"/>
    </source>
</evidence>
<sequence>MQIVCIYAARSAKKKKCISTFQSYSYRLSCLHGGVLKLQLLELLFQPRAHILLYLQLGREGVGGVGERHQQSTLQCAASASSSSSWTSNAKLCLNLGILTRYVVWNNFLGSSRWW</sequence>
<evidence type="ECO:0000313" key="2">
    <source>
        <dbReference type="Proteomes" id="UP001222027"/>
    </source>
</evidence>
<keyword evidence="2" id="KW-1185">Reference proteome</keyword>
<dbReference type="Proteomes" id="UP001222027">
    <property type="component" value="Unassembled WGS sequence"/>
</dbReference>
<accession>A0AAV8RZ97</accession>
<reference evidence="1 2" key="1">
    <citation type="submission" date="2022-12" db="EMBL/GenBank/DDBJ databases">
        <title>Chromosome-scale assembly of the Ensete ventricosum genome.</title>
        <authorList>
            <person name="Dussert Y."/>
            <person name="Stocks J."/>
            <person name="Wendawek A."/>
            <person name="Woldeyes F."/>
            <person name="Nichols R.A."/>
            <person name="Borrell J.S."/>
        </authorList>
    </citation>
    <scope>NUCLEOTIDE SEQUENCE [LARGE SCALE GENOMIC DNA]</scope>
    <source>
        <strain evidence="2">cv. Maze</strain>
        <tissue evidence="1">Seeds</tissue>
    </source>
</reference>
<name>A0AAV8RZ97_ENSVE</name>